<evidence type="ECO:0000256" key="3">
    <source>
        <dbReference type="ARBA" id="ARBA00022475"/>
    </source>
</evidence>
<comment type="caution">
    <text evidence="9">The sequence shown here is derived from an EMBL/GenBank/DDBJ whole genome shotgun (WGS) entry which is preliminary data.</text>
</comment>
<evidence type="ECO:0000256" key="7">
    <source>
        <dbReference type="SAM" id="Phobius"/>
    </source>
</evidence>
<keyword evidence="10" id="KW-1185">Reference proteome</keyword>
<dbReference type="Pfam" id="PF02743">
    <property type="entry name" value="dCache_1"/>
    <property type="match status" value="1"/>
</dbReference>
<evidence type="ECO:0000256" key="5">
    <source>
        <dbReference type="ARBA" id="ARBA00022989"/>
    </source>
</evidence>
<evidence type="ECO:0000259" key="8">
    <source>
        <dbReference type="PROSITE" id="PS50887"/>
    </source>
</evidence>
<feature type="transmembrane region" description="Helical" evidence="7">
    <location>
        <begin position="12"/>
        <end position="32"/>
    </location>
</feature>
<dbReference type="CDD" id="cd12912">
    <property type="entry name" value="PDC2_MCP_like"/>
    <property type="match status" value="1"/>
</dbReference>
<keyword evidence="6 7" id="KW-0472">Membrane</keyword>
<comment type="subcellular location">
    <subcellularLocation>
        <location evidence="2">Cell membrane</location>
        <topology evidence="2">Multi-pass membrane protein</topology>
    </subcellularLocation>
</comment>
<comment type="cofactor">
    <cofactor evidence="1">
        <name>Mg(2+)</name>
        <dbReference type="ChEBI" id="CHEBI:18420"/>
    </cofactor>
</comment>
<dbReference type="CDD" id="cd01949">
    <property type="entry name" value="GGDEF"/>
    <property type="match status" value="1"/>
</dbReference>
<feature type="domain" description="GGDEF" evidence="8">
    <location>
        <begin position="426"/>
        <end position="560"/>
    </location>
</feature>
<dbReference type="AlphaFoldDB" id="A0A4R1F8Q8"/>
<proteinExistence type="predicted"/>
<evidence type="ECO:0000256" key="6">
    <source>
        <dbReference type="ARBA" id="ARBA00023136"/>
    </source>
</evidence>
<protein>
    <submittedName>
        <fullName evidence="9">Diguanylate cyclase (GGDEF)-like protein</fullName>
    </submittedName>
</protein>
<dbReference type="NCBIfam" id="TIGR00254">
    <property type="entry name" value="GGDEF"/>
    <property type="match status" value="1"/>
</dbReference>
<dbReference type="InterPro" id="IPR033479">
    <property type="entry name" value="dCache_1"/>
</dbReference>
<dbReference type="PANTHER" id="PTHR46663:SF2">
    <property type="entry name" value="GGDEF DOMAIN-CONTAINING PROTEIN"/>
    <property type="match status" value="1"/>
</dbReference>
<dbReference type="RefSeq" id="WP_131904774.1">
    <property type="nucleotide sequence ID" value="NZ_SMFQ01000002.1"/>
</dbReference>
<dbReference type="PANTHER" id="PTHR46663">
    <property type="entry name" value="DIGUANYLATE CYCLASE DGCT-RELATED"/>
    <property type="match status" value="1"/>
</dbReference>
<sequence>MHQFLTRSINRLVMGSFVFVLLLPLGFIISSLSQHSWDSAQNELKEKHLLIAKNMTLPVSQYFSSYQKNLNTFVNSTNLSTKNINGIKALTDKYVNTLDNFVAISFLSIEDGSSVVSVKDEYKIRSTGSLNSFPYHQTENKYRKYDTVNSISSVLNSSVSNKPVVLMKHHIIGKDLNKIGTIFVELDLAPVREMCNKIQFGEKGHCVIVDQLGQVVAHPSKELEQQIRDISSIGIMDKMKDSMNGLWTFHSPYLNEDVVVGYSTIEKLGWGVMILQPESELVSPFKEVINTVLTWLAVGIIISLLVAYILAQQITKPLNSLVVKSKEIGTRSDNFNLGKIPKNSPIEVSELWNALSALVSRLHKSNREVRKLNYSLSKDIEKATAKLRATNRYLYKMSSNDHLTKIANRRFFEDSVNKIIARKGKENVGIIVIDVDKFKFINDEYGHEAGDLALKHIATIMKESTRSKDIPARLGGDEFVVYINNCTDDVMLKIAENLRKNVQDQPILWEGTSIPLSLSVGTVNCPAMVAKSLDQLLKFADEAMYESKEAGRNHVSSYVFPGNAFKPKEVNKKPLPVNKTLDKEAELQKKELEALLDDLPHKPEDLTDEILSVGAEKKKEKPKNIWITAK</sequence>
<dbReference type="InterPro" id="IPR029787">
    <property type="entry name" value="Nucleotide_cyclase"/>
</dbReference>
<evidence type="ECO:0000256" key="4">
    <source>
        <dbReference type="ARBA" id="ARBA00022692"/>
    </source>
</evidence>
<dbReference type="InterPro" id="IPR000160">
    <property type="entry name" value="GGDEF_dom"/>
</dbReference>
<dbReference type="OrthoDB" id="92309at2"/>
<accession>A0A4R1F8Q8</accession>
<evidence type="ECO:0000313" key="10">
    <source>
        <dbReference type="Proteomes" id="UP000294887"/>
    </source>
</evidence>
<dbReference type="Gene3D" id="3.30.450.20">
    <property type="entry name" value="PAS domain"/>
    <property type="match status" value="1"/>
</dbReference>
<name>A0A4R1F8Q8_9GAMM</name>
<dbReference type="Gene3D" id="3.30.70.270">
    <property type="match status" value="1"/>
</dbReference>
<organism evidence="9 10">
    <name type="scientific">Cocleimonas flava</name>
    <dbReference type="NCBI Taxonomy" id="634765"/>
    <lineage>
        <taxon>Bacteria</taxon>
        <taxon>Pseudomonadati</taxon>
        <taxon>Pseudomonadota</taxon>
        <taxon>Gammaproteobacteria</taxon>
        <taxon>Thiotrichales</taxon>
        <taxon>Thiotrichaceae</taxon>
        <taxon>Cocleimonas</taxon>
    </lineage>
</organism>
<dbReference type="GO" id="GO:0003824">
    <property type="term" value="F:catalytic activity"/>
    <property type="evidence" value="ECO:0007669"/>
    <property type="project" value="UniProtKB-ARBA"/>
</dbReference>
<evidence type="ECO:0000313" key="9">
    <source>
        <dbReference type="EMBL" id="TCJ89124.1"/>
    </source>
</evidence>
<gene>
    <name evidence="9" type="ORF">EV695_0985</name>
</gene>
<keyword evidence="4 7" id="KW-0812">Transmembrane</keyword>
<dbReference type="SUPFAM" id="SSF55073">
    <property type="entry name" value="Nucleotide cyclase"/>
    <property type="match status" value="1"/>
</dbReference>
<feature type="transmembrane region" description="Helical" evidence="7">
    <location>
        <begin position="292"/>
        <end position="311"/>
    </location>
</feature>
<dbReference type="PROSITE" id="PS50887">
    <property type="entry name" value="GGDEF"/>
    <property type="match status" value="1"/>
</dbReference>
<evidence type="ECO:0000256" key="1">
    <source>
        <dbReference type="ARBA" id="ARBA00001946"/>
    </source>
</evidence>
<dbReference type="InterPro" id="IPR052163">
    <property type="entry name" value="DGC-Regulatory_Protein"/>
</dbReference>
<dbReference type="Proteomes" id="UP000294887">
    <property type="component" value="Unassembled WGS sequence"/>
</dbReference>
<evidence type="ECO:0000256" key="2">
    <source>
        <dbReference type="ARBA" id="ARBA00004651"/>
    </source>
</evidence>
<dbReference type="FunFam" id="3.30.70.270:FF:000001">
    <property type="entry name" value="Diguanylate cyclase domain protein"/>
    <property type="match status" value="1"/>
</dbReference>
<dbReference type="Pfam" id="PF00990">
    <property type="entry name" value="GGDEF"/>
    <property type="match status" value="1"/>
</dbReference>
<dbReference type="SMART" id="SM00267">
    <property type="entry name" value="GGDEF"/>
    <property type="match status" value="1"/>
</dbReference>
<reference evidence="9 10" key="1">
    <citation type="submission" date="2019-03" db="EMBL/GenBank/DDBJ databases">
        <title>Genomic Encyclopedia of Type Strains, Phase IV (KMG-IV): sequencing the most valuable type-strain genomes for metagenomic binning, comparative biology and taxonomic classification.</title>
        <authorList>
            <person name="Goeker M."/>
        </authorList>
    </citation>
    <scope>NUCLEOTIDE SEQUENCE [LARGE SCALE GENOMIC DNA]</scope>
    <source>
        <strain evidence="9 10">DSM 24830</strain>
    </source>
</reference>
<dbReference type="Gene3D" id="6.10.340.10">
    <property type="match status" value="1"/>
</dbReference>
<keyword evidence="5 7" id="KW-1133">Transmembrane helix</keyword>
<dbReference type="GO" id="GO:0005886">
    <property type="term" value="C:plasma membrane"/>
    <property type="evidence" value="ECO:0007669"/>
    <property type="project" value="UniProtKB-SubCell"/>
</dbReference>
<dbReference type="EMBL" id="SMFQ01000002">
    <property type="protein sequence ID" value="TCJ89124.1"/>
    <property type="molecule type" value="Genomic_DNA"/>
</dbReference>
<keyword evidence="3" id="KW-1003">Cell membrane</keyword>
<dbReference type="InterPro" id="IPR043128">
    <property type="entry name" value="Rev_trsase/Diguanyl_cyclase"/>
</dbReference>